<dbReference type="PROSITE" id="PS50893">
    <property type="entry name" value="ABC_TRANSPORTER_2"/>
    <property type="match status" value="2"/>
</dbReference>
<protein>
    <submittedName>
        <fullName evidence="6">ABC transporter F family member 4</fullName>
    </submittedName>
</protein>
<feature type="compositionally biased region" description="Basic and acidic residues" evidence="4">
    <location>
        <begin position="71"/>
        <end position="90"/>
    </location>
</feature>
<dbReference type="Pfam" id="PF00005">
    <property type="entry name" value="ABC_tran"/>
    <property type="match status" value="2"/>
</dbReference>
<dbReference type="PROSITE" id="PS00211">
    <property type="entry name" value="ABC_TRANSPORTER_1"/>
    <property type="match status" value="2"/>
</dbReference>
<dbReference type="InterPro" id="IPR017871">
    <property type="entry name" value="ABC_transporter-like_CS"/>
</dbReference>
<dbReference type="FunFam" id="3.40.50.300:FF:000792">
    <property type="entry name" value="ABC transporter F family member 4"/>
    <property type="match status" value="1"/>
</dbReference>
<dbReference type="PANTHER" id="PTHR19211:SF14">
    <property type="entry name" value="ATP-BINDING CASSETTE SUB-FAMILY F MEMBER 1"/>
    <property type="match status" value="1"/>
</dbReference>
<sequence>MGKSKAGEAGGKSNKDGKKEKLSVSAILASMDKKPDAQGDGGIKRKERASHKNLEISSMTDKKIKKREKKDRHVAQAVERAKQESQKDDPDAFSVVIGRRASVLDGQDDADANVKEITVDNFSVSVRGRELLKNASVKISHGRRYGLVGPNGTGKSTLLKLLAWRKIPVPKNIDVLLVEQEVVGDDHTTVLEAVVSANEELAVLKQEVASLLEIPGVVEDGADTGEKLAELYDKLHIMGADAAEAKASKILAGLGFTKVKQGLTTNSFSGGWRMRIALARALFVQPTLLLLDEPTNHLDLRAVIWLQEYLLRWKKTLIVVSHDRDFLNTEDDEFPEAPQKWTDYTVKFHFPEPTELTPPLLQLIDVSCRYLEGEKFGLSDVDVGIDMGTRVAIVGPNGAGKSTLLNLFDPVTEDKCEVTKGEVRRSPKLRIGRYSQHFVDSLTMDETPVQYLLRLYPDQEGMSKKEAVQAMLGKFGLPSPSHIIPIADLSGGQKARVVFASISMSKPHILLLDEPTNHLDMESIDALADALDEFTGGVVLVSHDSRLISRVCADEEKSQIWEVDNGLVKEFDGTFKEYKERLWKEIKAEVDD</sequence>
<dbReference type="STRING" id="35608.A0A2U1P5H0"/>
<dbReference type="PANTHER" id="PTHR19211">
    <property type="entry name" value="ATP-BINDING TRANSPORT PROTEIN-RELATED"/>
    <property type="match status" value="1"/>
</dbReference>
<gene>
    <name evidence="6" type="ORF">CTI12_AA190580</name>
</gene>
<keyword evidence="7" id="KW-1185">Reference proteome</keyword>
<accession>A0A2U1P5H0</accession>
<evidence type="ECO:0000259" key="5">
    <source>
        <dbReference type="PROSITE" id="PS50893"/>
    </source>
</evidence>
<evidence type="ECO:0000256" key="1">
    <source>
        <dbReference type="ARBA" id="ARBA00022737"/>
    </source>
</evidence>
<dbReference type="AlphaFoldDB" id="A0A2U1P5H0"/>
<dbReference type="SUPFAM" id="SSF52540">
    <property type="entry name" value="P-loop containing nucleoside triphosphate hydrolases"/>
    <property type="match status" value="2"/>
</dbReference>
<dbReference type="GO" id="GO:0016887">
    <property type="term" value="F:ATP hydrolysis activity"/>
    <property type="evidence" value="ECO:0007669"/>
    <property type="project" value="InterPro"/>
</dbReference>
<evidence type="ECO:0000313" key="7">
    <source>
        <dbReference type="Proteomes" id="UP000245207"/>
    </source>
</evidence>
<reference evidence="6 7" key="1">
    <citation type="journal article" date="2018" name="Mol. Plant">
        <title>The genome of Artemisia annua provides insight into the evolution of Asteraceae family and artemisinin biosynthesis.</title>
        <authorList>
            <person name="Shen Q."/>
            <person name="Zhang L."/>
            <person name="Liao Z."/>
            <person name="Wang S."/>
            <person name="Yan T."/>
            <person name="Shi P."/>
            <person name="Liu M."/>
            <person name="Fu X."/>
            <person name="Pan Q."/>
            <person name="Wang Y."/>
            <person name="Lv Z."/>
            <person name="Lu X."/>
            <person name="Zhang F."/>
            <person name="Jiang W."/>
            <person name="Ma Y."/>
            <person name="Chen M."/>
            <person name="Hao X."/>
            <person name="Li L."/>
            <person name="Tang Y."/>
            <person name="Lv G."/>
            <person name="Zhou Y."/>
            <person name="Sun X."/>
            <person name="Brodelius P.E."/>
            <person name="Rose J.K.C."/>
            <person name="Tang K."/>
        </authorList>
    </citation>
    <scope>NUCLEOTIDE SEQUENCE [LARGE SCALE GENOMIC DNA]</scope>
    <source>
        <strain evidence="7">cv. Huhao1</strain>
        <tissue evidence="6">Leaf</tissue>
    </source>
</reference>
<dbReference type="InterPro" id="IPR003439">
    <property type="entry name" value="ABC_transporter-like_ATP-bd"/>
</dbReference>
<dbReference type="GO" id="GO:0005524">
    <property type="term" value="F:ATP binding"/>
    <property type="evidence" value="ECO:0007669"/>
    <property type="project" value="UniProtKB-KW"/>
</dbReference>
<feature type="region of interest" description="Disordered" evidence="4">
    <location>
        <begin position="1"/>
        <end position="90"/>
    </location>
</feature>
<evidence type="ECO:0000256" key="3">
    <source>
        <dbReference type="ARBA" id="ARBA00022840"/>
    </source>
</evidence>
<evidence type="ECO:0000313" key="6">
    <source>
        <dbReference type="EMBL" id="PWA80940.1"/>
    </source>
</evidence>
<evidence type="ECO:0000256" key="2">
    <source>
        <dbReference type="ARBA" id="ARBA00022741"/>
    </source>
</evidence>
<dbReference type="EMBL" id="PKPP01001651">
    <property type="protein sequence ID" value="PWA80940.1"/>
    <property type="molecule type" value="Genomic_DNA"/>
</dbReference>
<feature type="domain" description="ABC transporter" evidence="5">
    <location>
        <begin position="117"/>
        <end position="364"/>
    </location>
</feature>
<dbReference type="SMART" id="SM00382">
    <property type="entry name" value="AAA"/>
    <property type="match status" value="2"/>
</dbReference>
<dbReference type="Gene3D" id="3.40.50.300">
    <property type="entry name" value="P-loop containing nucleotide triphosphate hydrolases"/>
    <property type="match status" value="2"/>
</dbReference>
<dbReference type="Proteomes" id="UP000245207">
    <property type="component" value="Unassembled WGS sequence"/>
</dbReference>
<organism evidence="6 7">
    <name type="scientific">Artemisia annua</name>
    <name type="common">Sweet wormwood</name>
    <dbReference type="NCBI Taxonomy" id="35608"/>
    <lineage>
        <taxon>Eukaryota</taxon>
        <taxon>Viridiplantae</taxon>
        <taxon>Streptophyta</taxon>
        <taxon>Embryophyta</taxon>
        <taxon>Tracheophyta</taxon>
        <taxon>Spermatophyta</taxon>
        <taxon>Magnoliopsida</taxon>
        <taxon>eudicotyledons</taxon>
        <taxon>Gunneridae</taxon>
        <taxon>Pentapetalae</taxon>
        <taxon>asterids</taxon>
        <taxon>campanulids</taxon>
        <taxon>Asterales</taxon>
        <taxon>Asteraceae</taxon>
        <taxon>Asteroideae</taxon>
        <taxon>Anthemideae</taxon>
        <taxon>Artemisiinae</taxon>
        <taxon>Artemisia</taxon>
    </lineage>
</organism>
<dbReference type="InterPro" id="IPR050611">
    <property type="entry name" value="ABCF"/>
</dbReference>
<name>A0A2U1P5H0_ARTAN</name>
<comment type="caution">
    <text evidence="6">The sequence shown here is derived from an EMBL/GenBank/DDBJ whole genome shotgun (WGS) entry which is preliminary data.</text>
</comment>
<dbReference type="InterPro" id="IPR003593">
    <property type="entry name" value="AAA+_ATPase"/>
</dbReference>
<keyword evidence="3" id="KW-0067">ATP-binding</keyword>
<feature type="domain" description="ABC transporter" evidence="5">
    <location>
        <begin position="361"/>
        <end position="590"/>
    </location>
</feature>
<proteinExistence type="predicted"/>
<feature type="compositionally biased region" description="Basic and acidic residues" evidence="4">
    <location>
        <begin position="13"/>
        <end position="22"/>
    </location>
</feature>
<dbReference type="CDD" id="cd03221">
    <property type="entry name" value="ABCF_EF-3"/>
    <property type="match status" value="2"/>
</dbReference>
<evidence type="ECO:0000256" key="4">
    <source>
        <dbReference type="SAM" id="MobiDB-lite"/>
    </source>
</evidence>
<dbReference type="OrthoDB" id="2110130at2759"/>
<dbReference type="InterPro" id="IPR027417">
    <property type="entry name" value="P-loop_NTPase"/>
</dbReference>
<keyword evidence="1" id="KW-0677">Repeat</keyword>
<keyword evidence="2" id="KW-0547">Nucleotide-binding</keyword>